<dbReference type="GO" id="GO:0005506">
    <property type="term" value="F:iron ion binding"/>
    <property type="evidence" value="ECO:0007669"/>
    <property type="project" value="InterPro"/>
</dbReference>
<evidence type="ECO:0000256" key="1">
    <source>
        <dbReference type="ARBA" id="ARBA00004370"/>
    </source>
</evidence>
<dbReference type="AlphaFoldDB" id="A0A9J6GD85"/>
<keyword evidence="2 5" id="KW-0812">Transmembrane</keyword>
<sequence length="297" mass="33485">MPLYFLEAYLYRRHLQRFWGASGDFWQSRWEAVDALFGGDASCRWVWGTFGLTFALYWLVGGVYTAVDLTGRPAFLLRYKMQPGAPYPVSGAQVWRVVRQVLFNQLVIDLPFALATHALPSGAATTAAPPTLLPLGALRAGRLRAHRGGRLVLRPPVGVLLHHPRLHRHVHKRHHEWTSPIAIAAVYCHPAEHVLCNLMPPMLGVLLLGSHPGTAWLWFSVLLLFSLNAHSGFHLPFFPSPEFHDYHHLHFNQNFGALGVLDRLHGTDRQFRQTDAYRRNLLLLSLDPLIGPSSGEQ</sequence>
<evidence type="ECO:0000256" key="4">
    <source>
        <dbReference type="ARBA" id="ARBA00023136"/>
    </source>
</evidence>
<dbReference type="GO" id="GO:0016020">
    <property type="term" value="C:membrane"/>
    <property type="evidence" value="ECO:0007669"/>
    <property type="project" value="UniProtKB-SubCell"/>
</dbReference>
<keyword evidence="3 5" id="KW-1133">Transmembrane helix</keyword>
<comment type="caution">
    <text evidence="7">The sequence shown here is derived from an EMBL/GenBank/DDBJ whole genome shotgun (WGS) entry which is preliminary data.</text>
</comment>
<evidence type="ECO:0000313" key="7">
    <source>
        <dbReference type="EMBL" id="KAH9372376.1"/>
    </source>
</evidence>
<proteinExistence type="predicted"/>
<dbReference type="Pfam" id="PF04116">
    <property type="entry name" value="FA_hydroxylase"/>
    <property type="match status" value="1"/>
</dbReference>
<accession>A0A9J6GD85</accession>
<dbReference type="EMBL" id="JABSTR010000006">
    <property type="protein sequence ID" value="KAH9372376.1"/>
    <property type="molecule type" value="Genomic_DNA"/>
</dbReference>
<feature type="transmembrane region" description="Helical" evidence="5">
    <location>
        <begin position="45"/>
        <end position="67"/>
    </location>
</feature>
<dbReference type="PANTHER" id="PTHR11863">
    <property type="entry name" value="STEROL DESATURASE"/>
    <property type="match status" value="1"/>
</dbReference>
<dbReference type="GO" id="GO:0008610">
    <property type="term" value="P:lipid biosynthetic process"/>
    <property type="evidence" value="ECO:0007669"/>
    <property type="project" value="InterPro"/>
</dbReference>
<evidence type="ECO:0000256" key="3">
    <source>
        <dbReference type="ARBA" id="ARBA00022989"/>
    </source>
</evidence>
<keyword evidence="8" id="KW-1185">Reference proteome</keyword>
<keyword evidence="4 5" id="KW-0472">Membrane</keyword>
<dbReference type="Proteomes" id="UP000821853">
    <property type="component" value="Chromosome 4"/>
</dbReference>
<name>A0A9J6GD85_HAELO</name>
<dbReference type="OMA" id="QYAHPIE"/>
<evidence type="ECO:0000259" key="6">
    <source>
        <dbReference type="Pfam" id="PF04116"/>
    </source>
</evidence>
<evidence type="ECO:0000256" key="5">
    <source>
        <dbReference type="SAM" id="Phobius"/>
    </source>
</evidence>
<protein>
    <recommendedName>
        <fullName evidence="6">Fatty acid hydroxylase domain-containing protein</fullName>
    </recommendedName>
</protein>
<feature type="domain" description="Fatty acid hydroxylase" evidence="6">
    <location>
        <begin position="160"/>
        <end position="267"/>
    </location>
</feature>
<dbReference type="VEuPathDB" id="VectorBase:HLOH_061395"/>
<reference evidence="7 8" key="1">
    <citation type="journal article" date="2020" name="Cell">
        <title>Large-Scale Comparative Analyses of Tick Genomes Elucidate Their Genetic Diversity and Vector Capacities.</title>
        <authorList>
            <consortium name="Tick Genome and Microbiome Consortium (TIGMIC)"/>
            <person name="Jia N."/>
            <person name="Wang J."/>
            <person name="Shi W."/>
            <person name="Du L."/>
            <person name="Sun Y."/>
            <person name="Zhan W."/>
            <person name="Jiang J.F."/>
            <person name="Wang Q."/>
            <person name="Zhang B."/>
            <person name="Ji P."/>
            <person name="Bell-Sakyi L."/>
            <person name="Cui X.M."/>
            <person name="Yuan T.T."/>
            <person name="Jiang B.G."/>
            <person name="Yang W.F."/>
            <person name="Lam T.T."/>
            <person name="Chang Q.C."/>
            <person name="Ding S.J."/>
            <person name="Wang X.J."/>
            <person name="Zhu J.G."/>
            <person name="Ruan X.D."/>
            <person name="Zhao L."/>
            <person name="Wei J.T."/>
            <person name="Ye R.Z."/>
            <person name="Que T.C."/>
            <person name="Du C.H."/>
            <person name="Zhou Y.H."/>
            <person name="Cheng J.X."/>
            <person name="Dai P.F."/>
            <person name="Guo W.B."/>
            <person name="Han X.H."/>
            <person name="Huang E.J."/>
            <person name="Li L.F."/>
            <person name="Wei W."/>
            <person name="Gao Y.C."/>
            <person name="Liu J.Z."/>
            <person name="Shao H.Z."/>
            <person name="Wang X."/>
            <person name="Wang C.C."/>
            <person name="Yang T.C."/>
            <person name="Huo Q.B."/>
            <person name="Li W."/>
            <person name="Chen H.Y."/>
            <person name="Chen S.E."/>
            <person name="Zhou L.G."/>
            <person name="Ni X.B."/>
            <person name="Tian J.H."/>
            <person name="Sheng Y."/>
            <person name="Liu T."/>
            <person name="Pan Y.S."/>
            <person name="Xia L.Y."/>
            <person name="Li J."/>
            <person name="Zhao F."/>
            <person name="Cao W.C."/>
        </authorList>
    </citation>
    <scope>NUCLEOTIDE SEQUENCE [LARGE SCALE GENOMIC DNA]</scope>
    <source>
        <strain evidence="7">HaeL-2018</strain>
    </source>
</reference>
<comment type="subcellular location">
    <subcellularLocation>
        <location evidence="1">Membrane</location>
    </subcellularLocation>
</comment>
<dbReference type="InterPro" id="IPR006694">
    <property type="entry name" value="Fatty_acid_hydroxylase"/>
</dbReference>
<dbReference type="OrthoDB" id="6480479at2759"/>
<gene>
    <name evidence="7" type="ORF">HPB48_006289</name>
</gene>
<dbReference type="GO" id="GO:0016491">
    <property type="term" value="F:oxidoreductase activity"/>
    <property type="evidence" value="ECO:0007669"/>
    <property type="project" value="InterPro"/>
</dbReference>
<evidence type="ECO:0000313" key="8">
    <source>
        <dbReference type="Proteomes" id="UP000821853"/>
    </source>
</evidence>
<organism evidence="7 8">
    <name type="scientific">Haemaphysalis longicornis</name>
    <name type="common">Bush tick</name>
    <dbReference type="NCBI Taxonomy" id="44386"/>
    <lineage>
        <taxon>Eukaryota</taxon>
        <taxon>Metazoa</taxon>
        <taxon>Ecdysozoa</taxon>
        <taxon>Arthropoda</taxon>
        <taxon>Chelicerata</taxon>
        <taxon>Arachnida</taxon>
        <taxon>Acari</taxon>
        <taxon>Parasitiformes</taxon>
        <taxon>Ixodida</taxon>
        <taxon>Ixodoidea</taxon>
        <taxon>Ixodidae</taxon>
        <taxon>Haemaphysalinae</taxon>
        <taxon>Haemaphysalis</taxon>
    </lineage>
</organism>
<evidence type="ECO:0000256" key="2">
    <source>
        <dbReference type="ARBA" id="ARBA00022692"/>
    </source>
</evidence>
<dbReference type="InterPro" id="IPR050307">
    <property type="entry name" value="Sterol_Desaturase_Related"/>
</dbReference>